<protein>
    <recommendedName>
        <fullName evidence="2">F-box domain-containing protein</fullName>
    </recommendedName>
</protein>
<dbReference type="InterPro" id="IPR045286">
    <property type="entry name" value="FBS1-like"/>
</dbReference>
<evidence type="ECO:0000256" key="1">
    <source>
        <dbReference type="SAM" id="MobiDB-lite"/>
    </source>
</evidence>
<feature type="region of interest" description="Disordered" evidence="1">
    <location>
        <begin position="206"/>
        <end position="227"/>
    </location>
</feature>
<dbReference type="Proteomes" id="UP000077755">
    <property type="component" value="Chromosome 3"/>
</dbReference>
<dbReference type="KEGG" id="dcr:108210973"/>
<dbReference type="EMBL" id="CP093345">
    <property type="protein sequence ID" value="WOG92186.1"/>
    <property type="molecule type" value="Genomic_DNA"/>
</dbReference>
<feature type="region of interest" description="Disordered" evidence="1">
    <location>
        <begin position="1"/>
        <end position="25"/>
    </location>
</feature>
<evidence type="ECO:0000259" key="2">
    <source>
        <dbReference type="PROSITE" id="PS50181"/>
    </source>
</evidence>
<sequence>MGKVSPQNRKSKTSKYKRRLRNSSNKYLKPGALAQIRYSKAKSVSACTDIGKKRVGVFAEDEKIEGSGVQDEGIKGVDESSMLSSPVRSVLNPVGGDINVSTPNNLQRTPKTPCAADECDSDSRLEALPMDLLVKIMCHLHHDQLRAVFHVSQRIRKSVVIARQYYFNYTTPDRSRQEMLRALTPLAKEHWPFSKGDGKGIFLRSPKTPPAPRHGPRPPRIKFSEGPQTGSVLFPEPSFSARCMGPSALRKTRFKTIASNRVLFSEDELCHAVAQNTLR</sequence>
<feature type="domain" description="F-box" evidence="2">
    <location>
        <begin position="122"/>
        <end position="169"/>
    </location>
</feature>
<dbReference type="Gramene" id="KZN01385">
    <property type="protein sequence ID" value="KZN01385"/>
    <property type="gene ID" value="DCAR_010139"/>
</dbReference>
<evidence type="ECO:0000313" key="4">
    <source>
        <dbReference type="EMBL" id="WOG92186.1"/>
    </source>
</evidence>
<dbReference type="PROSITE" id="PS50181">
    <property type="entry name" value="FBOX"/>
    <property type="match status" value="1"/>
</dbReference>
<organism evidence="3">
    <name type="scientific">Daucus carota subsp. sativus</name>
    <name type="common">Carrot</name>
    <dbReference type="NCBI Taxonomy" id="79200"/>
    <lineage>
        <taxon>Eukaryota</taxon>
        <taxon>Viridiplantae</taxon>
        <taxon>Streptophyta</taxon>
        <taxon>Embryophyta</taxon>
        <taxon>Tracheophyta</taxon>
        <taxon>Spermatophyta</taxon>
        <taxon>Magnoliopsida</taxon>
        <taxon>eudicotyledons</taxon>
        <taxon>Gunneridae</taxon>
        <taxon>Pentapetalae</taxon>
        <taxon>asterids</taxon>
        <taxon>campanulids</taxon>
        <taxon>Apiales</taxon>
        <taxon>Apiaceae</taxon>
        <taxon>Apioideae</taxon>
        <taxon>Scandiceae</taxon>
        <taxon>Daucinae</taxon>
        <taxon>Daucus</taxon>
        <taxon>Daucus sect. Daucus</taxon>
    </lineage>
</organism>
<reference evidence="3" key="1">
    <citation type="journal article" date="2016" name="Nat. Genet.">
        <title>A high-quality carrot genome assembly provides new insights into carotenoid accumulation and asterid genome evolution.</title>
        <authorList>
            <person name="Iorizzo M."/>
            <person name="Ellison S."/>
            <person name="Senalik D."/>
            <person name="Zeng P."/>
            <person name="Satapoomin P."/>
            <person name="Huang J."/>
            <person name="Bowman M."/>
            <person name="Iovene M."/>
            <person name="Sanseverino W."/>
            <person name="Cavagnaro P."/>
            <person name="Yildiz M."/>
            <person name="Macko-Podgorni A."/>
            <person name="Moranska E."/>
            <person name="Grzebelus E."/>
            <person name="Grzebelus D."/>
            <person name="Ashrafi H."/>
            <person name="Zheng Z."/>
            <person name="Cheng S."/>
            <person name="Spooner D."/>
            <person name="Van Deynze A."/>
            <person name="Simon P."/>
        </authorList>
    </citation>
    <scope>NUCLEOTIDE SEQUENCE [LARGE SCALE GENOMIC DNA]</scope>
    <source>
        <tissue evidence="3">Leaf</tissue>
    </source>
</reference>
<dbReference type="PANTHER" id="PTHR34049:SF2">
    <property type="entry name" value="F-BOX DOMAIN CONTAINING PROTEIN, EXPRESSED"/>
    <property type="match status" value="1"/>
</dbReference>
<dbReference type="STRING" id="79200.A0A161WRV4"/>
<gene>
    <name evidence="3" type="ORF">DCAR_010139</name>
    <name evidence="4" type="ORF">DCAR_0311446</name>
</gene>
<accession>A0A161WRV4</accession>
<dbReference type="PANTHER" id="PTHR34049">
    <property type="entry name" value="F-BOX PROTEIN SKIP27"/>
    <property type="match status" value="1"/>
</dbReference>
<proteinExistence type="predicted"/>
<dbReference type="OMA" id="WPFASKG"/>
<dbReference type="EMBL" id="LNRQ01000003">
    <property type="protein sequence ID" value="KZN01385.1"/>
    <property type="molecule type" value="Genomic_DNA"/>
</dbReference>
<evidence type="ECO:0000313" key="3">
    <source>
        <dbReference type="EMBL" id="KZN01385.1"/>
    </source>
</evidence>
<evidence type="ECO:0000313" key="5">
    <source>
        <dbReference type="Proteomes" id="UP000077755"/>
    </source>
</evidence>
<dbReference type="AlphaFoldDB" id="A0A161WRV4"/>
<dbReference type="OrthoDB" id="514005at2759"/>
<keyword evidence="5" id="KW-1185">Reference proteome</keyword>
<feature type="compositionally biased region" description="Basic residues" evidence="1">
    <location>
        <begin position="9"/>
        <end position="21"/>
    </location>
</feature>
<reference evidence="4" key="2">
    <citation type="submission" date="2022-03" db="EMBL/GenBank/DDBJ databases">
        <title>Draft title - Genomic analysis of global carrot germplasm unveils the trajectory of domestication and the origin of high carotenoid orange carrot.</title>
        <authorList>
            <person name="Iorizzo M."/>
            <person name="Ellison S."/>
            <person name="Senalik D."/>
            <person name="Macko-Podgorni A."/>
            <person name="Grzebelus D."/>
            <person name="Bostan H."/>
            <person name="Rolling W."/>
            <person name="Curaba J."/>
            <person name="Simon P."/>
        </authorList>
    </citation>
    <scope>NUCLEOTIDE SEQUENCE</scope>
    <source>
        <tissue evidence="4">Leaf</tissue>
    </source>
</reference>
<name>A0A161WRV4_DAUCS</name>
<dbReference type="InterPro" id="IPR001810">
    <property type="entry name" value="F-box_dom"/>
</dbReference>